<proteinExistence type="inferred from homology"/>
<dbReference type="PANTHER" id="PTHR43707:SF1">
    <property type="entry name" value="HISTIDINE--TRNA LIGASE, MITOCHONDRIAL-RELATED"/>
    <property type="match status" value="1"/>
</dbReference>
<comment type="similarity">
    <text evidence="1 9">Belongs to the class-II aminoacyl-tRNA synthetase family.</text>
</comment>
<keyword evidence="3 9" id="KW-0436">Ligase</keyword>
<evidence type="ECO:0000256" key="9">
    <source>
        <dbReference type="HAMAP-Rule" id="MF_00127"/>
    </source>
</evidence>
<accession>A0A4R3TMA4</accession>
<dbReference type="GO" id="GO:0016740">
    <property type="term" value="F:transferase activity"/>
    <property type="evidence" value="ECO:0007669"/>
    <property type="project" value="UniProtKB-ARBA"/>
</dbReference>
<feature type="binding site" evidence="10">
    <location>
        <position position="131"/>
    </location>
    <ligand>
        <name>L-histidine</name>
        <dbReference type="ChEBI" id="CHEBI:57595"/>
    </ligand>
</feature>
<dbReference type="GO" id="GO:0004821">
    <property type="term" value="F:histidine-tRNA ligase activity"/>
    <property type="evidence" value="ECO:0007669"/>
    <property type="project" value="UniProtKB-UniRule"/>
</dbReference>
<dbReference type="SUPFAM" id="SSF55681">
    <property type="entry name" value="Class II aaRS and biotin synthetases"/>
    <property type="match status" value="1"/>
</dbReference>
<dbReference type="Proteomes" id="UP000295773">
    <property type="component" value="Unassembled WGS sequence"/>
</dbReference>
<dbReference type="CDD" id="cd00859">
    <property type="entry name" value="HisRS_anticodon"/>
    <property type="match status" value="1"/>
</dbReference>
<reference evidence="12 13" key="1">
    <citation type="submission" date="2019-03" db="EMBL/GenBank/DDBJ databases">
        <title>Genomic Encyclopedia of Type Strains, Phase IV (KMG-IV): sequencing the most valuable type-strain genomes for metagenomic binning, comparative biology and taxonomic classification.</title>
        <authorList>
            <person name="Goeker M."/>
        </authorList>
    </citation>
    <scope>NUCLEOTIDE SEQUENCE [LARGE SCALE GENOMIC DNA]</scope>
    <source>
        <strain evidence="12 13">DSM 29481</strain>
    </source>
</reference>
<gene>
    <name evidence="9" type="primary">hisS</name>
    <name evidence="12" type="ORF">EDD61_101192</name>
</gene>
<keyword evidence="2 9" id="KW-0963">Cytoplasm</keyword>
<comment type="caution">
    <text evidence="12">The sequence shown here is derived from an EMBL/GenBank/DDBJ whole genome shotgun (WGS) entry which is preliminary data.</text>
</comment>
<evidence type="ECO:0000256" key="5">
    <source>
        <dbReference type="ARBA" id="ARBA00022840"/>
    </source>
</evidence>
<keyword evidence="13" id="KW-1185">Reference proteome</keyword>
<dbReference type="InterPro" id="IPR004516">
    <property type="entry name" value="HisRS/HisZ"/>
</dbReference>
<comment type="subunit">
    <text evidence="9">Homodimer.</text>
</comment>
<dbReference type="PROSITE" id="PS50862">
    <property type="entry name" value="AA_TRNA_LIGASE_II"/>
    <property type="match status" value="1"/>
</dbReference>
<comment type="catalytic activity">
    <reaction evidence="8 9">
        <text>tRNA(His) + L-histidine + ATP = L-histidyl-tRNA(His) + AMP + diphosphate + H(+)</text>
        <dbReference type="Rhea" id="RHEA:17313"/>
        <dbReference type="Rhea" id="RHEA-COMP:9665"/>
        <dbReference type="Rhea" id="RHEA-COMP:9689"/>
        <dbReference type="ChEBI" id="CHEBI:15378"/>
        <dbReference type="ChEBI" id="CHEBI:30616"/>
        <dbReference type="ChEBI" id="CHEBI:33019"/>
        <dbReference type="ChEBI" id="CHEBI:57595"/>
        <dbReference type="ChEBI" id="CHEBI:78442"/>
        <dbReference type="ChEBI" id="CHEBI:78527"/>
        <dbReference type="ChEBI" id="CHEBI:456215"/>
        <dbReference type="EC" id="6.1.1.21"/>
    </reaction>
</comment>
<dbReference type="PANTHER" id="PTHR43707">
    <property type="entry name" value="HISTIDYL-TRNA SYNTHETASE"/>
    <property type="match status" value="1"/>
</dbReference>
<evidence type="ECO:0000256" key="6">
    <source>
        <dbReference type="ARBA" id="ARBA00022917"/>
    </source>
</evidence>
<dbReference type="AlphaFoldDB" id="A0A4R3TMA4"/>
<dbReference type="Gene3D" id="3.30.930.10">
    <property type="entry name" value="Bira Bifunctional Protein, Domain 2"/>
    <property type="match status" value="1"/>
</dbReference>
<name>A0A4R3TMA4_9FIRM</name>
<keyword evidence="5 9" id="KW-0067">ATP-binding</keyword>
<dbReference type="EC" id="6.1.1.21" evidence="9"/>
<dbReference type="GeneID" id="73795603"/>
<dbReference type="GO" id="GO:0005524">
    <property type="term" value="F:ATP binding"/>
    <property type="evidence" value="ECO:0007669"/>
    <property type="project" value="UniProtKB-UniRule"/>
</dbReference>
<dbReference type="SUPFAM" id="SSF52954">
    <property type="entry name" value="Class II aaRS ABD-related"/>
    <property type="match status" value="1"/>
</dbReference>
<evidence type="ECO:0000256" key="8">
    <source>
        <dbReference type="ARBA" id="ARBA00047639"/>
    </source>
</evidence>
<dbReference type="PIRSF" id="PIRSF001549">
    <property type="entry name" value="His-tRNA_synth"/>
    <property type="match status" value="1"/>
</dbReference>
<evidence type="ECO:0000256" key="1">
    <source>
        <dbReference type="ARBA" id="ARBA00008226"/>
    </source>
</evidence>
<keyword evidence="4 9" id="KW-0547">Nucleotide-binding</keyword>
<feature type="domain" description="Aminoacyl-transfer RNA synthetases class-II family profile" evidence="11">
    <location>
        <begin position="1"/>
        <end position="317"/>
    </location>
</feature>
<evidence type="ECO:0000313" key="13">
    <source>
        <dbReference type="Proteomes" id="UP000295773"/>
    </source>
</evidence>
<dbReference type="NCBIfam" id="TIGR00442">
    <property type="entry name" value="hisS"/>
    <property type="match status" value="1"/>
</dbReference>
<dbReference type="InterPro" id="IPR015807">
    <property type="entry name" value="His-tRNA-ligase"/>
</dbReference>
<evidence type="ECO:0000256" key="2">
    <source>
        <dbReference type="ARBA" id="ARBA00022490"/>
    </source>
</evidence>
<dbReference type="GO" id="GO:0006427">
    <property type="term" value="P:histidyl-tRNA aminoacylation"/>
    <property type="evidence" value="ECO:0007669"/>
    <property type="project" value="UniProtKB-UniRule"/>
</dbReference>
<evidence type="ECO:0000256" key="4">
    <source>
        <dbReference type="ARBA" id="ARBA00022741"/>
    </source>
</evidence>
<dbReference type="Pfam" id="PF13393">
    <property type="entry name" value="tRNA-synt_His"/>
    <property type="match status" value="1"/>
</dbReference>
<keyword evidence="6 9" id="KW-0648">Protein biosynthesis</keyword>
<feature type="binding site" evidence="10">
    <location>
        <position position="127"/>
    </location>
    <ligand>
        <name>L-histidine</name>
        <dbReference type="ChEBI" id="CHEBI:57595"/>
    </ligand>
</feature>
<dbReference type="EMBL" id="SMBP01000001">
    <property type="protein sequence ID" value="TCU63540.1"/>
    <property type="molecule type" value="Genomic_DNA"/>
</dbReference>
<dbReference type="HAMAP" id="MF_00127">
    <property type="entry name" value="His_tRNA_synth"/>
    <property type="match status" value="1"/>
</dbReference>
<feature type="binding site" evidence="10">
    <location>
        <position position="258"/>
    </location>
    <ligand>
        <name>L-histidine</name>
        <dbReference type="ChEBI" id="CHEBI:57595"/>
    </ligand>
</feature>
<dbReference type="InterPro" id="IPR041715">
    <property type="entry name" value="HisRS-like_core"/>
</dbReference>
<evidence type="ECO:0000259" key="11">
    <source>
        <dbReference type="PROSITE" id="PS50862"/>
    </source>
</evidence>
<dbReference type="Gene3D" id="3.40.50.800">
    <property type="entry name" value="Anticodon-binding domain"/>
    <property type="match status" value="1"/>
</dbReference>
<evidence type="ECO:0000256" key="3">
    <source>
        <dbReference type="ARBA" id="ARBA00022598"/>
    </source>
</evidence>
<dbReference type="InterPro" id="IPR033656">
    <property type="entry name" value="HisRS_anticodon"/>
</dbReference>
<organism evidence="12 13">
    <name type="scientific">Longicatena caecimuris</name>
    <dbReference type="NCBI Taxonomy" id="1796635"/>
    <lineage>
        <taxon>Bacteria</taxon>
        <taxon>Bacillati</taxon>
        <taxon>Bacillota</taxon>
        <taxon>Erysipelotrichia</taxon>
        <taxon>Erysipelotrichales</taxon>
        <taxon>Erysipelotrichaceae</taxon>
        <taxon>Longicatena</taxon>
    </lineage>
</organism>
<feature type="binding site" evidence="10">
    <location>
        <begin position="81"/>
        <end position="83"/>
    </location>
    <ligand>
        <name>L-histidine</name>
        <dbReference type="ChEBI" id="CHEBI:57595"/>
    </ligand>
</feature>
<evidence type="ECO:0000313" key="12">
    <source>
        <dbReference type="EMBL" id="TCU63540.1"/>
    </source>
</evidence>
<dbReference type="CDD" id="cd00773">
    <property type="entry name" value="HisRS-like_core"/>
    <property type="match status" value="1"/>
</dbReference>
<dbReference type="InterPro" id="IPR006195">
    <property type="entry name" value="aa-tRNA-synth_II"/>
</dbReference>
<keyword evidence="7 9" id="KW-0030">Aminoacyl-tRNA synthetase</keyword>
<dbReference type="InterPro" id="IPR045864">
    <property type="entry name" value="aa-tRNA-synth_II/BPL/LPL"/>
</dbReference>
<evidence type="ECO:0000256" key="7">
    <source>
        <dbReference type="ARBA" id="ARBA00023146"/>
    </source>
</evidence>
<dbReference type="GO" id="GO:0140096">
    <property type="term" value="F:catalytic activity, acting on a protein"/>
    <property type="evidence" value="ECO:0007669"/>
    <property type="project" value="UniProtKB-ARBA"/>
</dbReference>
<dbReference type="InterPro" id="IPR004154">
    <property type="entry name" value="Anticodon-bd"/>
</dbReference>
<dbReference type="InterPro" id="IPR036621">
    <property type="entry name" value="Anticodon-bd_dom_sf"/>
</dbReference>
<dbReference type="Pfam" id="PF03129">
    <property type="entry name" value="HGTP_anticodon"/>
    <property type="match status" value="1"/>
</dbReference>
<evidence type="ECO:0000256" key="10">
    <source>
        <dbReference type="PIRSR" id="PIRSR001549-1"/>
    </source>
</evidence>
<sequence length="435" mass="49363">MRYQVPRGTQDILPKDISKWHKLEDMIRQFCYVYNYDEIRTPIFEHTNVFKRGNDSSDMVNKEMYTFQLENSATSLTLRPEGTAGVARAFVEHKMFGNADLPVKMYYVGPQCRHERPQKGRMRIFHQFGVEVIGAKSPMLDVETIALGWSFVSALGLKDMKVLINTLGDDESRAAYRAALKEHFKNDIDTMCADCKRRYEQNPLRILDCKVDHDKDIMKTAPKMEDYLNDASKQYFKEVLEGLDALGIPYEVDDRLVRGLDYYTHTVFEVVSVNKEMGAQSTVFAGGRYDGLVEYFGGPEGMSGIGWAMGLERLIIACEAEGITLDEEDGLDAYVLCLADSVHKEVLAITTELRANGYRTDTDYLGRSFKAQFKTVDRKHARCAILIGDSEVANGTVNIKDVKTQQQYTVPMEELIPTMDRIFGNVGCGEINEEE</sequence>
<dbReference type="RefSeq" id="WP_008688538.1">
    <property type="nucleotide sequence ID" value="NZ_AP024510.1"/>
</dbReference>
<feature type="binding site" evidence="10">
    <location>
        <position position="113"/>
    </location>
    <ligand>
        <name>L-histidine</name>
        <dbReference type="ChEBI" id="CHEBI:57595"/>
    </ligand>
</feature>
<protein>
    <recommendedName>
        <fullName evidence="9">Histidine--tRNA ligase</fullName>
        <ecNumber evidence="9">6.1.1.21</ecNumber>
    </recommendedName>
    <alternativeName>
        <fullName evidence="9">Histidyl-tRNA synthetase</fullName>
        <shortName evidence="9">HisRS</shortName>
    </alternativeName>
</protein>
<dbReference type="GO" id="GO:0005737">
    <property type="term" value="C:cytoplasm"/>
    <property type="evidence" value="ECO:0007669"/>
    <property type="project" value="UniProtKB-SubCell"/>
</dbReference>
<comment type="subcellular location">
    <subcellularLocation>
        <location evidence="9">Cytoplasm</location>
    </subcellularLocation>
</comment>
<feature type="binding site" evidence="10">
    <location>
        <begin position="262"/>
        <end position="263"/>
    </location>
    <ligand>
        <name>L-histidine</name>
        <dbReference type="ChEBI" id="CHEBI:57595"/>
    </ligand>
</feature>